<dbReference type="InterPro" id="IPR029025">
    <property type="entry name" value="T3SS_substrate_exporter_C"/>
</dbReference>
<dbReference type="Gene3D" id="6.10.250.2080">
    <property type="match status" value="1"/>
</dbReference>
<sequence length="386" mass="41803">MADENDLERTEPASPRRREEARAQGQVPQSRELATLVVVASSGAALWLAGAPLVSSIGATLEHGLVLERELAFDPQLLLSRLSQLVAEAFLALLPFIVVALVAAFLGPLVLRGWVFSPKALEPDFARLDPVKGFGRMFSLSSLMELAVSVAKALLVGGAGAWALWSQRETLAGLAFQTPATAFVSLGTVLALSFLWLVGAVALVALIDVPFQLWHHGRRLRMSREEVKRELKETEGDPQIKARIRAQQREVARRRMMAEIPKADVVVVNPTHYAVALAYQEGRMRAPRVVAKGAALLAARIREVAERHGVPVLSAPPLARALYHHAELGEEIPEILYAAVAEVLAYVYQLRHARALGQPLPPPLDEVAVPPGLDPGPSAVHDDMTG</sequence>
<evidence type="ECO:0000256" key="5">
    <source>
        <dbReference type="ARBA" id="ARBA00022475"/>
    </source>
</evidence>
<keyword evidence="4 13" id="KW-0813">Transport</keyword>
<dbReference type="EMBL" id="VPFL01000010">
    <property type="protein sequence ID" value="TXF11838.1"/>
    <property type="molecule type" value="Genomic_DNA"/>
</dbReference>
<dbReference type="InParanoid" id="A0A5C7EUD4"/>
<dbReference type="OrthoDB" id="5289470at2"/>
<evidence type="ECO:0000256" key="10">
    <source>
        <dbReference type="ARBA" id="ARBA00023136"/>
    </source>
</evidence>
<evidence type="ECO:0000256" key="14">
    <source>
        <dbReference type="SAM" id="MobiDB-lite"/>
    </source>
</evidence>
<feature type="transmembrane region" description="Helical" evidence="13">
    <location>
        <begin position="146"/>
        <end position="165"/>
    </location>
</feature>
<feature type="region of interest" description="Disordered" evidence="14">
    <location>
        <begin position="1"/>
        <end position="27"/>
    </location>
</feature>
<dbReference type="Gene3D" id="3.40.1690.10">
    <property type="entry name" value="secretion proteins EscU"/>
    <property type="match status" value="1"/>
</dbReference>
<dbReference type="AlphaFoldDB" id="A0A5C7EUD4"/>
<evidence type="ECO:0000313" key="15">
    <source>
        <dbReference type="EMBL" id="TXF11838.1"/>
    </source>
</evidence>
<dbReference type="GO" id="GO:0005886">
    <property type="term" value="C:plasma membrane"/>
    <property type="evidence" value="ECO:0007669"/>
    <property type="project" value="UniProtKB-SubCell"/>
</dbReference>
<dbReference type="SUPFAM" id="SSF160544">
    <property type="entry name" value="EscU C-terminal domain-like"/>
    <property type="match status" value="1"/>
</dbReference>
<comment type="caution">
    <text evidence="13">Lacks conserved residue(s) required for the propagation of feature annotation.</text>
</comment>
<comment type="caution">
    <text evidence="15">The sequence shown here is derived from an EMBL/GenBank/DDBJ whole genome shotgun (WGS) entry which is preliminary data.</text>
</comment>
<organism evidence="15 16">
    <name type="scientific">Pelomicrobium methylotrophicum</name>
    <dbReference type="NCBI Taxonomy" id="2602750"/>
    <lineage>
        <taxon>Bacteria</taxon>
        <taxon>Pseudomonadati</taxon>
        <taxon>Pseudomonadota</taxon>
        <taxon>Hydrogenophilia</taxon>
        <taxon>Hydrogenophilia incertae sedis</taxon>
        <taxon>Pelomicrobium</taxon>
    </lineage>
</organism>
<dbReference type="PANTHER" id="PTHR30531:SF12">
    <property type="entry name" value="FLAGELLAR BIOSYNTHETIC PROTEIN FLHB"/>
    <property type="match status" value="1"/>
</dbReference>
<dbReference type="GO" id="GO:0044780">
    <property type="term" value="P:bacterial-type flagellum assembly"/>
    <property type="evidence" value="ECO:0007669"/>
    <property type="project" value="InterPro"/>
</dbReference>
<keyword evidence="7 13" id="KW-1005">Bacterial flagellum biogenesis</keyword>
<feature type="transmembrane region" description="Helical" evidence="13">
    <location>
        <begin position="89"/>
        <end position="111"/>
    </location>
</feature>
<dbReference type="FunFam" id="3.40.1690.10:FF:000001">
    <property type="entry name" value="Flagellar biosynthetic protein FlhB"/>
    <property type="match status" value="1"/>
</dbReference>
<keyword evidence="5 13" id="KW-1003">Cell membrane</keyword>
<name>A0A5C7EUD4_9PROT</name>
<comment type="function">
    <text evidence="12 13">Required for formation of the rod structure in the basal body of the flagellar apparatus. Together with FliI and FliH, may constitute the export apparatus of flagellin.</text>
</comment>
<evidence type="ECO:0000313" key="16">
    <source>
        <dbReference type="Proteomes" id="UP000321201"/>
    </source>
</evidence>
<dbReference type="PRINTS" id="PR00950">
    <property type="entry name" value="TYPE3IMSPROT"/>
</dbReference>
<dbReference type="InterPro" id="IPR006136">
    <property type="entry name" value="FlhB"/>
</dbReference>
<evidence type="ECO:0000256" key="3">
    <source>
        <dbReference type="ARBA" id="ARBA00021622"/>
    </source>
</evidence>
<keyword evidence="6 13" id="KW-0812">Transmembrane</keyword>
<feature type="region of interest" description="Disordered" evidence="14">
    <location>
        <begin position="366"/>
        <end position="386"/>
    </location>
</feature>
<evidence type="ECO:0000256" key="8">
    <source>
        <dbReference type="ARBA" id="ARBA00022927"/>
    </source>
</evidence>
<evidence type="ECO:0000256" key="13">
    <source>
        <dbReference type="RuleBase" id="RU364091"/>
    </source>
</evidence>
<accession>A0A5C7EUD4</accession>
<dbReference type="RefSeq" id="WP_147799801.1">
    <property type="nucleotide sequence ID" value="NZ_VPFL01000010.1"/>
</dbReference>
<evidence type="ECO:0000256" key="2">
    <source>
        <dbReference type="ARBA" id="ARBA00010690"/>
    </source>
</evidence>
<keyword evidence="16" id="KW-1185">Reference proteome</keyword>
<proteinExistence type="inferred from homology"/>
<keyword evidence="15" id="KW-0969">Cilium</keyword>
<protein>
    <recommendedName>
        <fullName evidence="3 13">Flagellar biosynthetic protein FlhB</fullName>
    </recommendedName>
</protein>
<feature type="transmembrane region" description="Helical" evidence="13">
    <location>
        <begin position="185"/>
        <end position="214"/>
    </location>
</feature>
<dbReference type="FunCoup" id="A0A5C7EUD4">
    <property type="interactions" value="85"/>
</dbReference>
<evidence type="ECO:0000256" key="9">
    <source>
        <dbReference type="ARBA" id="ARBA00022989"/>
    </source>
</evidence>
<keyword evidence="11 13" id="KW-1006">Bacterial flagellum protein export</keyword>
<reference evidence="15 16" key="1">
    <citation type="submission" date="2019-08" db="EMBL/GenBank/DDBJ databases">
        <title>Pelomicrobium methylotrophicum gen. nov., sp. nov. a moderately thermophilic, facultatively anaerobic, lithoautotrophic and methylotrophic bacterium isolated from a terrestrial mud volcano.</title>
        <authorList>
            <person name="Slobodkina G.B."/>
            <person name="Merkel A.Y."/>
            <person name="Slobodkin A.I."/>
        </authorList>
    </citation>
    <scope>NUCLEOTIDE SEQUENCE [LARGE SCALE GENOMIC DNA]</scope>
    <source>
        <strain evidence="15 16">SM250</strain>
    </source>
</reference>
<dbReference type="InterPro" id="IPR006135">
    <property type="entry name" value="T3SS_substrate_exporter"/>
</dbReference>
<keyword evidence="15" id="KW-0966">Cell projection</keyword>
<gene>
    <name evidence="13 15" type="primary">flhB</name>
    <name evidence="15" type="ORF">FR698_08640</name>
</gene>
<keyword evidence="10 13" id="KW-0472">Membrane</keyword>
<evidence type="ECO:0000256" key="12">
    <source>
        <dbReference type="ARBA" id="ARBA00025078"/>
    </source>
</evidence>
<evidence type="ECO:0000256" key="1">
    <source>
        <dbReference type="ARBA" id="ARBA00004651"/>
    </source>
</evidence>
<evidence type="ECO:0000256" key="7">
    <source>
        <dbReference type="ARBA" id="ARBA00022795"/>
    </source>
</evidence>
<dbReference type="Proteomes" id="UP000321201">
    <property type="component" value="Unassembled WGS sequence"/>
</dbReference>
<dbReference type="PANTHER" id="PTHR30531">
    <property type="entry name" value="FLAGELLAR BIOSYNTHETIC PROTEIN FLHB"/>
    <property type="match status" value="1"/>
</dbReference>
<dbReference type="NCBIfam" id="TIGR00328">
    <property type="entry name" value="flhB"/>
    <property type="match status" value="1"/>
</dbReference>
<evidence type="ECO:0000256" key="6">
    <source>
        <dbReference type="ARBA" id="ARBA00022692"/>
    </source>
</evidence>
<comment type="subcellular location">
    <subcellularLocation>
        <location evidence="1">Cell membrane</location>
        <topology evidence="1">Multi-pass membrane protein</topology>
    </subcellularLocation>
</comment>
<keyword evidence="9 13" id="KW-1133">Transmembrane helix</keyword>
<comment type="similarity">
    <text evidence="2 13">Belongs to the type III secretion exporter family.</text>
</comment>
<feature type="compositionally biased region" description="Basic and acidic residues" evidence="14">
    <location>
        <begin position="7"/>
        <end position="22"/>
    </location>
</feature>
<dbReference type="GO" id="GO:0009306">
    <property type="term" value="P:protein secretion"/>
    <property type="evidence" value="ECO:0007669"/>
    <property type="project" value="InterPro"/>
</dbReference>
<evidence type="ECO:0000256" key="4">
    <source>
        <dbReference type="ARBA" id="ARBA00022448"/>
    </source>
</evidence>
<keyword evidence="8 13" id="KW-0653">Protein transport</keyword>
<dbReference type="Pfam" id="PF01312">
    <property type="entry name" value="Bac_export_2"/>
    <property type="match status" value="1"/>
</dbReference>
<evidence type="ECO:0000256" key="11">
    <source>
        <dbReference type="ARBA" id="ARBA00023225"/>
    </source>
</evidence>
<keyword evidence="15" id="KW-0282">Flagellum</keyword>